<proteinExistence type="predicted"/>
<reference evidence="2 3" key="1">
    <citation type="submission" date="2016-10" db="EMBL/GenBank/DDBJ databases">
        <authorList>
            <person name="de Groot N.N."/>
        </authorList>
    </citation>
    <scope>NUCLEOTIDE SEQUENCE [LARGE SCALE GENOMIC DNA]</scope>
    <source>
        <strain evidence="2 3">DSM 22220</strain>
    </source>
</reference>
<evidence type="ECO:0000256" key="1">
    <source>
        <dbReference type="SAM" id="MobiDB-lite"/>
    </source>
</evidence>
<dbReference type="Proteomes" id="UP000199344">
    <property type="component" value="Unassembled WGS sequence"/>
</dbReference>
<name>A0A1G7DNK7_9RHOB</name>
<sequence length="254" mass="28093">MAGPRSRLSSCVADKSGWVRLMQKIVADLSEAKGDRAAIRFRMGDVEMELSKEVSERVQIVSLAAVAPDGAHRQLWSDSYEPGALSGRTTLLRQLLPATRRDEAEHAARIYRERLAHLETRRKRAEPGANQIRRLLPIIGLAVFTRGVAGPIPQPARGYGDPADRPTVLQNRPADVALFVQCPSVHALEPSKNTGDSQDPDDAAHREAHGVTWARQVIRNLAEPRPKSASDAANRPDHKLLHNLLHKIQHTPSW</sequence>
<evidence type="ECO:0000313" key="3">
    <source>
        <dbReference type="Proteomes" id="UP000199344"/>
    </source>
</evidence>
<evidence type="ECO:0000313" key="2">
    <source>
        <dbReference type="EMBL" id="SDE53039.1"/>
    </source>
</evidence>
<keyword evidence="3" id="KW-1185">Reference proteome</keyword>
<gene>
    <name evidence="2" type="ORF">SAMN05421538_107161</name>
</gene>
<feature type="region of interest" description="Disordered" evidence="1">
    <location>
        <begin position="187"/>
        <end position="206"/>
    </location>
</feature>
<organism evidence="2 3">
    <name type="scientific">Paracoccus isoporae</name>
    <dbReference type="NCBI Taxonomy" id="591205"/>
    <lineage>
        <taxon>Bacteria</taxon>
        <taxon>Pseudomonadati</taxon>
        <taxon>Pseudomonadota</taxon>
        <taxon>Alphaproteobacteria</taxon>
        <taxon>Rhodobacterales</taxon>
        <taxon>Paracoccaceae</taxon>
        <taxon>Paracoccus</taxon>
    </lineage>
</organism>
<protein>
    <submittedName>
        <fullName evidence="2">Uncharacterized protein</fullName>
    </submittedName>
</protein>
<dbReference type="AlphaFoldDB" id="A0A1G7DNK7"/>
<accession>A0A1G7DNK7</accession>
<dbReference type="EMBL" id="FNAH01000007">
    <property type="protein sequence ID" value="SDE53039.1"/>
    <property type="molecule type" value="Genomic_DNA"/>
</dbReference>